<accession>A0A2G5TMN0</accession>
<protein>
    <recommendedName>
        <fullName evidence="2">Metallo-beta-lactamase domain-containing protein</fullName>
    </recommendedName>
</protein>
<organism evidence="3 4">
    <name type="scientific">Caenorhabditis nigoni</name>
    <dbReference type="NCBI Taxonomy" id="1611254"/>
    <lineage>
        <taxon>Eukaryota</taxon>
        <taxon>Metazoa</taxon>
        <taxon>Ecdysozoa</taxon>
        <taxon>Nematoda</taxon>
        <taxon>Chromadorea</taxon>
        <taxon>Rhabditida</taxon>
        <taxon>Rhabditina</taxon>
        <taxon>Rhabditomorpha</taxon>
        <taxon>Rhabditoidea</taxon>
        <taxon>Rhabditidae</taxon>
        <taxon>Peloderinae</taxon>
        <taxon>Caenorhabditis</taxon>
    </lineage>
</organism>
<gene>
    <name evidence="3" type="primary">Cni-C25D7.5</name>
    <name evidence="3" type="synonym">Cnig_chr_V.g20414</name>
    <name evidence="3" type="ORF">B9Z55_020414</name>
</gene>
<dbReference type="Proteomes" id="UP000230233">
    <property type="component" value="Chromosome V"/>
</dbReference>
<dbReference type="InterPro" id="IPR001279">
    <property type="entry name" value="Metallo-B-lactamas"/>
</dbReference>
<dbReference type="Gene3D" id="3.60.15.10">
    <property type="entry name" value="Ribonuclease Z/Hydroxyacylglutathione hydrolase-like"/>
    <property type="match status" value="1"/>
</dbReference>
<keyword evidence="4" id="KW-1185">Reference proteome</keyword>
<dbReference type="InterPro" id="IPR036866">
    <property type="entry name" value="RibonucZ/Hydroxyglut_hydro"/>
</dbReference>
<dbReference type="EMBL" id="PDUG01000005">
    <property type="protein sequence ID" value="PIC28540.1"/>
    <property type="molecule type" value="Genomic_DNA"/>
</dbReference>
<evidence type="ECO:0000313" key="3">
    <source>
        <dbReference type="EMBL" id="PIC28540.1"/>
    </source>
</evidence>
<feature type="signal peptide" evidence="1">
    <location>
        <begin position="1"/>
        <end position="16"/>
    </location>
</feature>
<name>A0A2G5TMN0_9PELO</name>
<feature type="chain" id="PRO_5013566247" description="Metallo-beta-lactamase domain-containing protein" evidence="1">
    <location>
        <begin position="17"/>
        <end position="366"/>
    </location>
</feature>
<sequence>MRNRFYLIFLISLVDSCDKGLTQLRHKDTLQLMRCVPTLPGHPDPCILQTGGQMSFCQPDGQDYVCCGTPELLVDLVGNQNKPLFPDKYSFYPRQSHYDYSVLVRSSKEQLESDPTFKNQVVLTTPKTTTTTFTTTRKRQSIKVICFIDHFMKLSIFQKSNVVLQMLTIPSLSRGNYSNSLKLSTNSVLVRDGSCVFVVDTGLPAQKKQIMKNLASYGAPAKKIKFVVVTSSQPQFSGNLNLFPFSQFIMADATMYKDNIVFMKRFEKHSILELCSPNSLIQSTPGPTPNSITVIVRNVDLMGTIAIAGALFPNGNDLNVFDRNSIYDIDKLIESRNRIICEVDWIVPASSSPFRVTTLHRTNANC</sequence>
<reference evidence="4" key="1">
    <citation type="submission" date="2017-10" db="EMBL/GenBank/DDBJ databases">
        <title>Rapid genome shrinkage in a self-fertile nematode reveals novel sperm competition proteins.</title>
        <authorList>
            <person name="Yin D."/>
            <person name="Schwarz E.M."/>
            <person name="Thomas C.G."/>
            <person name="Felde R.L."/>
            <person name="Korf I.F."/>
            <person name="Cutter A.D."/>
            <person name="Schartner C.M."/>
            <person name="Ralston E.J."/>
            <person name="Meyer B.J."/>
            <person name="Haag E.S."/>
        </authorList>
    </citation>
    <scope>NUCLEOTIDE SEQUENCE [LARGE SCALE GENOMIC DNA]</scope>
    <source>
        <strain evidence="4">JU1422</strain>
    </source>
</reference>
<feature type="domain" description="Metallo-beta-lactamase" evidence="2">
    <location>
        <begin position="183"/>
        <end position="230"/>
    </location>
</feature>
<dbReference type="Pfam" id="PF00753">
    <property type="entry name" value="Lactamase_B"/>
    <property type="match status" value="1"/>
</dbReference>
<keyword evidence="1" id="KW-0732">Signal</keyword>
<evidence type="ECO:0000313" key="4">
    <source>
        <dbReference type="Proteomes" id="UP000230233"/>
    </source>
</evidence>
<dbReference type="PANTHER" id="PTHR23200:SF51">
    <property type="entry name" value="METALLO-BETA-LACTAMASE DOMAIN-CONTAINING PROTEIN"/>
    <property type="match status" value="1"/>
</dbReference>
<dbReference type="PANTHER" id="PTHR23200">
    <property type="entry name" value="METALLO-BETA-LACTAMASE DOMAIN-CONTAINING PROTEIN 1"/>
    <property type="match status" value="1"/>
</dbReference>
<dbReference type="InterPro" id="IPR039344">
    <property type="entry name" value="MBLAC1"/>
</dbReference>
<dbReference type="OrthoDB" id="10250730at2759"/>
<evidence type="ECO:0000256" key="1">
    <source>
        <dbReference type="SAM" id="SignalP"/>
    </source>
</evidence>
<evidence type="ECO:0000259" key="2">
    <source>
        <dbReference type="Pfam" id="PF00753"/>
    </source>
</evidence>
<dbReference type="AlphaFoldDB" id="A0A2G5TMN0"/>
<dbReference type="SUPFAM" id="SSF56281">
    <property type="entry name" value="Metallo-hydrolase/oxidoreductase"/>
    <property type="match status" value="1"/>
</dbReference>
<comment type="caution">
    <text evidence="3">The sequence shown here is derived from an EMBL/GenBank/DDBJ whole genome shotgun (WGS) entry which is preliminary data.</text>
</comment>
<proteinExistence type="predicted"/>